<dbReference type="RefSeq" id="WP_003080409.1">
    <property type="nucleotide sequence ID" value="NZ_AEUW02000001.1"/>
</dbReference>
<evidence type="ECO:0000313" key="3">
    <source>
        <dbReference type="Proteomes" id="UP000003573"/>
    </source>
</evidence>
<accession>G5JWL0</accession>
<feature type="transmembrane region" description="Helical" evidence="1">
    <location>
        <begin position="31"/>
        <end position="53"/>
    </location>
</feature>
<evidence type="ECO:0000313" key="2">
    <source>
        <dbReference type="EMBL" id="EHJ52416.1"/>
    </source>
</evidence>
<reference evidence="2 3" key="1">
    <citation type="journal article" date="2014" name="Int. J. Syst. Evol. Microbiol.">
        <title>Phylogenomics and the dynamic genome evolution of the genus Streptococcus.</title>
        <authorList>
            <consortium name="The Broad Institute Genome Sequencing Platform"/>
            <person name="Richards V.P."/>
            <person name="Palmer S.R."/>
            <person name="Pavinski Bitar P.D."/>
            <person name="Qin X."/>
            <person name="Weinstock G.M."/>
            <person name="Highlander S.K."/>
            <person name="Town C.D."/>
            <person name="Burne R.A."/>
            <person name="Stanhope M.J."/>
        </authorList>
    </citation>
    <scope>NUCLEOTIDE SEQUENCE [LARGE SCALE GENOMIC DNA]</scope>
    <source>
        <strain evidence="2 3">NCTC 11558</strain>
    </source>
</reference>
<sequence>MRSLKLLLIFICIAVFVGVLAFTTDYFKGVSLWYVYSLMGICMVLFYGVFPYFRKS</sequence>
<dbReference type="EMBL" id="AEUW02000001">
    <property type="protein sequence ID" value="EHJ52416.1"/>
    <property type="molecule type" value="Genomic_DNA"/>
</dbReference>
<proteinExistence type="predicted"/>
<keyword evidence="1" id="KW-0812">Transmembrane</keyword>
<dbReference type="Proteomes" id="UP000003573">
    <property type="component" value="Unassembled WGS sequence"/>
</dbReference>
<keyword evidence="1" id="KW-1133">Transmembrane helix</keyword>
<evidence type="ECO:0000256" key="1">
    <source>
        <dbReference type="SAM" id="Phobius"/>
    </source>
</evidence>
<gene>
    <name evidence="2" type="ORF">STRMA_0982</name>
</gene>
<keyword evidence="3" id="KW-1185">Reference proteome</keyword>
<dbReference type="STRING" id="764298.STRMA_0982"/>
<keyword evidence="1" id="KW-0472">Membrane</keyword>
<comment type="caution">
    <text evidence="2">The sequence shown here is derived from an EMBL/GenBank/DDBJ whole genome shotgun (WGS) entry which is preliminary data.</text>
</comment>
<dbReference type="AlphaFoldDB" id="G5JWL0"/>
<name>G5JWL0_9STRE</name>
<organism evidence="2 3">
    <name type="scientific">Streptococcus macacae NCTC 11558</name>
    <dbReference type="NCBI Taxonomy" id="764298"/>
    <lineage>
        <taxon>Bacteria</taxon>
        <taxon>Bacillati</taxon>
        <taxon>Bacillota</taxon>
        <taxon>Bacilli</taxon>
        <taxon>Lactobacillales</taxon>
        <taxon>Streptococcaceae</taxon>
        <taxon>Streptococcus</taxon>
    </lineage>
</organism>
<protein>
    <submittedName>
        <fullName evidence="2">Uncharacterized protein</fullName>
    </submittedName>
</protein>